<dbReference type="Pfam" id="PF17032">
    <property type="entry name" value="Zn_ribbon_15"/>
    <property type="match status" value="1"/>
</dbReference>
<sequence length="77" mass="8576">MFLIFGLRTSVSRSGVVAMVCPNCGNHAAQVITKRSTRFSVFFVPLIPIRTRYVRQCSFCGAEYVIGKHEAQRLPVG</sequence>
<dbReference type="RefSeq" id="WP_088980455.1">
    <property type="nucleotide sequence ID" value="NZ_LT607413.1"/>
</dbReference>
<protein>
    <submittedName>
        <fullName evidence="2">Zinc-ribbon family protein</fullName>
    </submittedName>
</protein>
<dbReference type="OrthoDB" id="4272428at2"/>
<proteinExistence type="predicted"/>
<feature type="domain" description="Zinc-ribbon 15" evidence="1">
    <location>
        <begin position="19"/>
        <end position="66"/>
    </location>
</feature>
<gene>
    <name evidence="2" type="ORF">GA0070618_0853</name>
</gene>
<dbReference type="InParanoid" id="A0A1C4V1D8"/>
<dbReference type="AlphaFoldDB" id="A0A1C4V1D8"/>
<dbReference type="InterPro" id="IPR031493">
    <property type="entry name" value="Zinc_ribbon_15"/>
</dbReference>
<reference evidence="3" key="1">
    <citation type="submission" date="2016-06" db="EMBL/GenBank/DDBJ databases">
        <authorList>
            <person name="Varghese N."/>
            <person name="Submissions Spin"/>
        </authorList>
    </citation>
    <scope>NUCLEOTIDE SEQUENCE [LARGE SCALE GENOMIC DNA]</scope>
    <source>
        <strain evidence="3">DSM 43816</strain>
    </source>
</reference>
<dbReference type="PANTHER" id="PTHR28139:SF1">
    <property type="entry name" value="UPF0768 PROTEIN YBL029C-A"/>
    <property type="match status" value="1"/>
</dbReference>
<name>A0A1C4V1D8_MICEC</name>
<dbReference type="EMBL" id="LT607413">
    <property type="protein sequence ID" value="SCE77743.1"/>
    <property type="molecule type" value="Genomic_DNA"/>
</dbReference>
<evidence type="ECO:0000259" key="1">
    <source>
        <dbReference type="Pfam" id="PF17032"/>
    </source>
</evidence>
<keyword evidence="3" id="KW-1185">Reference proteome</keyword>
<dbReference type="Proteomes" id="UP000198253">
    <property type="component" value="Chromosome I"/>
</dbReference>
<dbReference type="PANTHER" id="PTHR28139">
    <property type="entry name" value="UPF0768 PROTEIN YBL029C-A"/>
    <property type="match status" value="1"/>
</dbReference>
<accession>A0A1C4V1D8</accession>
<evidence type="ECO:0000313" key="2">
    <source>
        <dbReference type="EMBL" id="SCE77743.1"/>
    </source>
</evidence>
<evidence type="ECO:0000313" key="3">
    <source>
        <dbReference type="Proteomes" id="UP000198253"/>
    </source>
</evidence>
<organism evidence="2 3">
    <name type="scientific">Micromonospora echinospora</name>
    <name type="common">Micromonospora purpurea</name>
    <dbReference type="NCBI Taxonomy" id="1877"/>
    <lineage>
        <taxon>Bacteria</taxon>
        <taxon>Bacillati</taxon>
        <taxon>Actinomycetota</taxon>
        <taxon>Actinomycetes</taxon>
        <taxon>Micromonosporales</taxon>
        <taxon>Micromonosporaceae</taxon>
        <taxon>Micromonospora</taxon>
    </lineage>
</organism>